<dbReference type="AlphaFoldDB" id="A0AAV3RI09"/>
<dbReference type="InterPro" id="IPR036691">
    <property type="entry name" value="Endo/exonu/phosph_ase_sf"/>
</dbReference>
<evidence type="ECO:0000256" key="1">
    <source>
        <dbReference type="SAM" id="Phobius"/>
    </source>
</evidence>
<evidence type="ECO:0000313" key="4">
    <source>
        <dbReference type="Proteomes" id="UP001454036"/>
    </source>
</evidence>
<dbReference type="Proteomes" id="UP001454036">
    <property type="component" value="Unassembled WGS sequence"/>
</dbReference>
<proteinExistence type="predicted"/>
<evidence type="ECO:0000259" key="2">
    <source>
        <dbReference type="Pfam" id="PF03372"/>
    </source>
</evidence>
<dbReference type="InterPro" id="IPR005135">
    <property type="entry name" value="Endo/exonuclease/phosphatase"/>
</dbReference>
<keyword evidence="4" id="KW-1185">Reference proteome</keyword>
<keyword evidence="1" id="KW-0812">Transmembrane</keyword>
<dbReference type="GO" id="GO:0003824">
    <property type="term" value="F:catalytic activity"/>
    <property type="evidence" value="ECO:0007669"/>
    <property type="project" value="InterPro"/>
</dbReference>
<reference evidence="3 4" key="1">
    <citation type="submission" date="2024-01" db="EMBL/GenBank/DDBJ databases">
        <title>The complete chloroplast genome sequence of Lithospermum erythrorhizon: insights into the phylogenetic relationship among Boraginaceae species and the maternal lineages of purple gromwells.</title>
        <authorList>
            <person name="Okada T."/>
            <person name="Watanabe K."/>
        </authorList>
    </citation>
    <scope>NUCLEOTIDE SEQUENCE [LARGE SCALE GENOMIC DNA]</scope>
</reference>
<gene>
    <name evidence="3" type="ORF">LIER_29091</name>
</gene>
<keyword evidence="1" id="KW-0472">Membrane</keyword>
<organism evidence="3 4">
    <name type="scientific">Lithospermum erythrorhizon</name>
    <name type="common">Purple gromwell</name>
    <name type="synonym">Lithospermum officinale var. erythrorhizon</name>
    <dbReference type="NCBI Taxonomy" id="34254"/>
    <lineage>
        <taxon>Eukaryota</taxon>
        <taxon>Viridiplantae</taxon>
        <taxon>Streptophyta</taxon>
        <taxon>Embryophyta</taxon>
        <taxon>Tracheophyta</taxon>
        <taxon>Spermatophyta</taxon>
        <taxon>Magnoliopsida</taxon>
        <taxon>eudicotyledons</taxon>
        <taxon>Gunneridae</taxon>
        <taxon>Pentapetalae</taxon>
        <taxon>asterids</taxon>
        <taxon>lamiids</taxon>
        <taxon>Boraginales</taxon>
        <taxon>Boraginaceae</taxon>
        <taxon>Boraginoideae</taxon>
        <taxon>Lithospermeae</taxon>
        <taxon>Lithospermum</taxon>
    </lineage>
</organism>
<dbReference type="PANTHER" id="PTHR33710">
    <property type="entry name" value="BNAC02G09200D PROTEIN"/>
    <property type="match status" value="1"/>
</dbReference>
<sequence length="194" mass="22092">MKSYLPNWKFVHNISGNRVGRIIVAWDDSCCSVSVVGAMEQHMLCKVEMMGFLVFYLSVVYGAYLYVDRRLLWKNLIDSTVVDAPWVVAGDFNITRDAEQVKGGKLPEAIVVEEFNGCLDELDVTEQDGHGKVFTWCSNWRTREGQLRKLDHVFCNSEWMQSFSQSYVHIQPPDVSVSDHCLLSVHLKSNLVNG</sequence>
<dbReference type="EMBL" id="BAABME010009902">
    <property type="protein sequence ID" value="GAA0176024.1"/>
    <property type="molecule type" value="Genomic_DNA"/>
</dbReference>
<feature type="domain" description="Endonuclease/exonuclease/phosphatase" evidence="2">
    <location>
        <begin position="69"/>
        <end position="180"/>
    </location>
</feature>
<feature type="transmembrane region" description="Helical" evidence="1">
    <location>
        <begin position="49"/>
        <end position="67"/>
    </location>
</feature>
<evidence type="ECO:0000313" key="3">
    <source>
        <dbReference type="EMBL" id="GAA0176024.1"/>
    </source>
</evidence>
<keyword evidence="1" id="KW-1133">Transmembrane helix</keyword>
<protein>
    <recommendedName>
        <fullName evidence="2">Endonuclease/exonuclease/phosphatase domain-containing protein</fullName>
    </recommendedName>
</protein>
<accession>A0AAV3RI09</accession>
<dbReference type="SUPFAM" id="SSF56219">
    <property type="entry name" value="DNase I-like"/>
    <property type="match status" value="1"/>
</dbReference>
<dbReference type="Gene3D" id="3.60.10.10">
    <property type="entry name" value="Endonuclease/exonuclease/phosphatase"/>
    <property type="match status" value="1"/>
</dbReference>
<name>A0AAV3RI09_LITER</name>
<comment type="caution">
    <text evidence="3">The sequence shown here is derived from an EMBL/GenBank/DDBJ whole genome shotgun (WGS) entry which is preliminary data.</text>
</comment>
<dbReference type="Pfam" id="PF03372">
    <property type="entry name" value="Exo_endo_phos"/>
    <property type="match status" value="1"/>
</dbReference>
<dbReference type="PANTHER" id="PTHR33710:SF71">
    <property type="entry name" value="ENDONUCLEASE_EXONUCLEASE_PHOSPHATASE DOMAIN-CONTAINING PROTEIN"/>
    <property type="match status" value="1"/>
</dbReference>